<dbReference type="PANTHER" id="PTHR31449">
    <property type="entry name" value="UPF0598 PROTEIN C8ORF82"/>
    <property type="match status" value="1"/>
</dbReference>
<proteinExistence type="inferred from homology"/>
<reference evidence="2" key="1">
    <citation type="submission" date="2009-11" db="EMBL/GenBank/DDBJ databases">
        <authorList>
            <consortium name="The Broad Institute Genome Sequencing Platform"/>
            <person name="Ward D."/>
            <person name="Feldgarden M."/>
            <person name="Earl A."/>
            <person name="Young S.K."/>
            <person name="Zeng Q."/>
            <person name="Koehrsen M."/>
            <person name="Alvarado L."/>
            <person name="Berlin A."/>
            <person name="Bochicchio J."/>
            <person name="Borenstein D."/>
            <person name="Chapman S.B."/>
            <person name="Chen Z."/>
            <person name="Engels R."/>
            <person name="Freedman E."/>
            <person name="Gellesch M."/>
            <person name="Goldberg J."/>
            <person name="Griggs A."/>
            <person name="Gujja S."/>
            <person name="Heilman E."/>
            <person name="Heiman D."/>
            <person name="Hepburn T."/>
            <person name="Howarth C."/>
            <person name="Jen D."/>
            <person name="Larson L."/>
            <person name="Lewis B."/>
            <person name="Mehta T."/>
            <person name="Park D."/>
            <person name="Pearson M."/>
            <person name="Roberts A."/>
            <person name="Saif S."/>
            <person name="Shea T."/>
            <person name="Shenoy N."/>
            <person name="Sisk P."/>
            <person name="Stolte C."/>
            <person name="Sykes S."/>
            <person name="Thomson T."/>
            <person name="Walk T."/>
            <person name="White J."/>
            <person name="Yandava C."/>
            <person name="Izard J."/>
            <person name="Baranova O.V."/>
            <person name="Blanton J.M."/>
            <person name="Tanner A.C."/>
            <person name="Dewhirst F.E."/>
            <person name="Haas B."/>
            <person name="Nusbaum C."/>
            <person name="Birren B."/>
        </authorList>
    </citation>
    <scope>NUCLEOTIDE SEQUENCE [LARGE SCALE GENOMIC DNA]</scope>
    <source>
        <strain evidence="2">1-1 BBBD Race 1</strain>
    </source>
</reference>
<feature type="non-terminal residue" evidence="2">
    <location>
        <position position="1"/>
    </location>
</feature>
<gene>
    <name evidence="2" type="ORF">PTTG_11728</name>
</gene>
<dbReference type="Proteomes" id="UP000005240">
    <property type="component" value="Unassembled WGS sequence"/>
</dbReference>
<reference evidence="3" key="4">
    <citation type="submission" date="2025-05" db="UniProtKB">
        <authorList>
            <consortium name="EnsemblFungi"/>
        </authorList>
    </citation>
    <scope>IDENTIFICATION</scope>
    <source>
        <strain evidence="3">isolate 1-1 / race 1 (BBBD)</strain>
    </source>
</reference>
<protein>
    <submittedName>
        <fullName evidence="2 3">Uncharacterized protein</fullName>
    </submittedName>
</protein>
<evidence type="ECO:0000313" key="3">
    <source>
        <dbReference type="EnsemblFungi" id="PTTG_11728-t43_1-p1"/>
    </source>
</evidence>
<name>A0A180H3N9_PUCT1</name>
<dbReference type="STRING" id="630390.A0A180H3N9"/>
<dbReference type="OrthoDB" id="10260024at2759"/>
<reference evidence="3 4" key="3">
    <citation type="journal article" date="2017" name="G3 (Bethesda)">
        <title>Comparative analysis highlights variable genome content of wheat rusts and divergence of the mating loci.</title>
        <authorList>
            <person name="Cuomo C.A."/>
            <person name="Bakkeren G."/>
            <person name="Khalil H.B."/>
            <person name="Panwar V."/>
            <person name="Joly D."/>
            <person name="Linning R."/>
            <person name="Sakthikumar S."/>
            <person name="Song X."/>
            <person name="Adiconis X."/>
            <person name="Fan L."/>
            <person name="Goldberg J.M."/>
            <person name="Levin J.Z."/>
            <person name="Young S."/>
            <person name="Zeng Q."/>
            <person name="Anikster Y."/>
            <person name="Bruce M."/>
            <person name="Wang M."/>
            <person name="Yin C."/>
            <person name="McCallum B."/>
            <person name="Szabo L.J."/>
            <person name="Hulbert S."/>
            <person name="Chen X."/>
            <person name="Fellers J.P."/>
        </authorList>
    </citation>
    <scope>NUCLEOTIDE SEQUENCE</scope>
    <source>
        <strain evidence="3">isolate 1-1 / race 1 (BBBD)</strain>
        <strain evidence="4">Isolate 1-1 / race 1 (BBBD)</strain>
    </source>
</reference>
<reference evidence="2" key="2">
    <citation type="submission" date="2016-05" db="EMBL/GenBank/DDBJ databases">
        <title>Comparative analysis highlights variable genome content of wheat rusts and divergence of the mating loci.</title>
        <authorList>
            <person name="Cuomo C.A."/>
            <person name="Bakkeren G."/>
            <person name="Szabo L."/>
            <person name="Khalil H."/>
            <person name="Joly D."/>
            <person name="Goldberg J."/>
            <person name="Young S."/>
            <person name="Zeng Q."/>
            <person name="Fellers J."/>
        </authorList>
    </citation>
    <scope>NUCLEOTIDE SEQUENCE [LARGE SCALE GENOMIC DNA]</scope>
    <source>
        <strain evidence="2">1-1 BBBD Race 1</strain>
    </source>
</reference>
<evidence type="ECO:0000256" key="1">
    <source>
        <dbReference type="ARBA" id="ARBA00006322"/>
    </source>
</evidence>
<dbReference type="Pfam" id="PF14956">
    <property type="entry name" value="DUF4505"/>
    <property type="match status" value="2"/>
</dbReference>
<dbReference type="EnsemblFungi" id="PTTG_11728-t43_1">
    <property type="protein sequence ID" value="PTTG_11728-t43_1-p1"/>
    <property type="gene ID" value="PTTG_11728"/>
</dbReference>
<dbReference type="VEuPathDB" id="FungiDB:PTTG_11728"/>
<dbReference type="InterPro" id="IPR028108">
    <property type="entry name" value="DUF4505"/>
</dbReference>
<dbReference type="EMBL" id="ADAS02000002">
    <property type="protein sequence ID" value="OAV99627.1"/>
    <property type="molecule type" value="Genomic_DNA"/>
</dbReference>
<comment type="similarity">
    <text evidence="1">Belongs to the UPF0598 family.</text>
</comment>
<keyword evidence="4" id="KW-1185">Reference proteome</keyword>
<accession>A0A180H3N9</accession>
<dbReference type="PANTHER" id="PTHR31449:SF3">
    <property type="entry name" value="UPF0598 PROTEIN C8ORF82"/>
    <property type="match status" value="1"/>
</dbReference>
<evidence type="ECO:0000313" key="2">
    <source>
        <dbReference type="EMBL" id="OAV99627.1"/>
    </source>
</evidence>
<evidence type="ECO:0000313" key="4">
    <source>
        <dbReference type="Proteomes" id="UP000005240"/>
    </source>
</evidence>
<organism evidence="2">
    <name type="scientific">Puccinia triticina (isolate 1-1 / race 1 (BBBD))</name>
    <name type="common">Brown leaf rust fungus</name>
    <dbReference type="NCBI Taxonomy" id="630390"/>
    <lineage>
        <taxon>Eukaryota</taxon>
        <taxon>Fungi</taxon>
        <taxon>Dikarya</taxon>
        <taxon>Basidiomycota</taxon>
        <taxon>Pucciniomycotina</taxon>
        <taxon>Pucciniomycetes</taxon>
        <taxon>Pucciniales</taxon>
        <taxon>Pucciniaceae</taxon>
        <taxon>Puccinia</taxon>
    </lineage>
</organism>
<dbReference type="AlphaFoldDB" id="A0A180H3N9"/>
<sequence length="242" mass="27961">CAFFVSPKFHSARADYVHHTTTDRAIEPPGSEYRWTSLNKMWRSAFRLRSITESSGQRIRSYNYDVDLHGRVYLSEVRSRNFTNCYRDVNFLNILFKKLRKINQGIESDDQSHQIDPGELHLNQENFKQGYRWVSKCQGEINYIRSSSTPIVYKTLDISTNELMYGGSLKKSFEPSRLKYDRSTGWLFHPSPSAKNHGCYSLLSSSILSDSLQDSIDLGSAGWIRWGQDKFPILPLDPDDLS</sequence>